<dbReference type="OrthoDB" id="963483at2"/>
<dbReference type="PANTHER" id="PTHR33877:SF1">
    <property type="entry name" value="TYPE IV METHYL-DIRECTED RESTRICTION ENZYME ECOKMCRA"/>
    <property type="match status" value="1"/>
</dbReference>
<dbReference type="RefSeq" id="WP_013764445.1">
    <property type="nucleotide sequence ID" value="NC_015510.1"/>
</dbReference>
<dbReference type="GO" id="GO:0003676">
    <property type="term" value="F:nucleic acid binding"/>
    <property type="evidence" value="ECO:0007669"/>
    <property type="project" value="InterPro"/>
</dbReference>
<name>F4KPD8_HALH1</name>
<dbReference type="PANTHER" id="PTHR33877">
    <property type="entry name" value="SLL1193 PROTEIN"/>
    <property type="match status" value="1"/>
</dbReference>
<dbReference type="InterPro" id="IPR002711">
    <property type="entry name" value="HNH"/>
</dbReference>
<keyword evidence="2" id="KW-0255">Endonuclease</keyword>
<proteinExistence type="predicted"/>
<dbReference type="HOGENOM" id="CLU_104142_1_0_10"/>
<dbReference type="KEGG" id="hhy:Halhy_2007"/>
<evidence type="ECO:0000313" key="2">
    <source>
        <dbReference type="EMBL" id="AEE49892.1"/>
    </source>
</evidence>
<dbReference type="CDD" id="cd00085">
    <property type="entry name" value="HNHc"/>
    <property type="match status" value="1"/>
</dbReference>
<protein>
    <submittedName>
        <fullName evidence="2">HNH endonuclease</fullName>
    </submittedName>
</protein>
<evidence type="ECO:0000313" key="3">
    <source>
        <dbReference type="Proteomes" id="UP000008461"/>
    </source>
</evidence>
<sequence length="145" mass="16776">MARTYINKALRKLVFERANHRCEYCKSMAEYSCQSFAVEHIIPFIKGGKSQEDNLALACHGCNGHKYEKDLGFDPFDNTASRLFHPRKDRWEEHFEWSEEYTLILGKTPVGRSTIETLKLNRPGLINIRHVFILVGLHPPNNSKS</sequence>
<organism evidence="2 3">
    <name type="scientific">Haliscomenobacter hydrossis (strain ATCC 27775 / DSM 1100 / LMG 10767 / O)</name>
    <dbReference type="NCBI Taxonomy" id="760192"/>
    <lineage>
        <taxon>Bacteria</taxon>
        <taxon>Pseudomonadati</taxon>
        <taxon>Bacteroidota</taxon>
        <taxon>Saprospiria</taxon>
        <taxon>Saprospirales</taxon>
        <taxon>Haliscomenobacteraceae</taxon>
        <taxon>Haliscomenobacter</taxon>
    </lineage>
</organism>
<dbReference type="GO" id="GO:0008270">
    <property type="term" value="F:zinc ion binding"/>
    <property type="evidence" value="ECO:0007669"/>
    <property type="project" value="InterPro"/>
</dbReference>
<dbReference type="eggNOG" id="COG1403">
    <property type="taxonomic scope" value="Bacteria"/>
</dbReference>
<dbReference type="Pfam" id="PF01844">
    <property type="entry name" value="HNH"/>
    <property type="match status" value="1"/>
</dbReference>
<reference evidence="2 3" key="1">
    <citation type="journal article" date="2011" name="Stand. Genomic Sci.">
        <title>Complete genome sequence of Haliscomenobacter hydrossis type strain (O).</title>
        <authorList>
            <consortium name="US DOE Joint Genome Institute (JGI-PGF)"/>
            <person name="Daligault H."/>
            <person name="Lapidus A."/>
            <person name="Zeytun A."/>
            <person name="Nolan M."/>
            <person name="Lucas S."/>
            <person name="Del Rio T.G."/>
            <person name="Tice H."/>
            <person name="Cheng J.F."/>
            <person name="Tapia R."/>
            <person name="Han C."/>
            <person name="Goodwin L."/>
            <person name="Pitluck S."/>
            <person name="Liolios K."/>
            <person name="Pagani I."/>
            <person name="Ivanova N."/>
            <person name="Huntemann M."/>
            <person name="Mavromatis K."/>
            <person name="Mikhailova N."/>
            <person name="Pati A."/>
            <person name="Chen A."/>
            <person name="Palaniappan K."/>
            <person name="Land M."/>
            <person name="Hauser L."/>
            <person name="Brambilla E.M."/>
            <person name="Rohde M."/>
            <person name="Verbarg S."/>
            <person name="Goker M."/>
            <person name="Bristow J."/>
            <person name="Eisen J.A."/>
            <person name="Markowitz V."/>
            <person name="Hugenholtz P."/>
            <person name="Kyrpides N.C."/>
            <person name="Klenk H.P."/>
            <person name="Woyke T."/>
        </authorList>
    </citation>
    <scope>NUCLEOTIDE SEQUENCE [LARGE SCALE GENOMIC DNA]</scope>
    <source>
        <strain evidence="3">ATCC 27775 / DSM 1100 / LMG 10767 / O</strain>
    </source>
</reference>
<keyword evidence="2" id="KW-0378">Hydrolase</keyword>
<dbReference type="AlphaFoldDB" id="F4KPD8"/>
<dbReference type="InterPro" id="IPR052892">
    <property type="entry name" value="NA-targeting_endonuclease"/>
</dbReference>
<keyword evidence="3" id="KW-1185">Reference proteome</keyword>
<dbReference type="GO" id="GO:0004519">
    <property type="term" value="F:endonuclease activity"/>
    <property type="evidence" value="ECO:0007669"/>
    <property type="project" value="UniProtKB-KW"/>
</dbReference>
<keyword evidence="2" id="KW-0540">Nuclease</keyword>
<gene>
    <name evidence="2" type="ordered locus">Halhy_2007</name>
</gene>
<dbReference type="Proteomes" id="UP000008461">
    <property type="component" value="Chromosome"/>
</dbReference>
<dbReference type="SMART" id="SM00507">
    <property type="entry name" value="HNHc"/>
    <property type="match status" value="1"/>
</dbReference>
<reference key="2">
    <citation type="submission" date="2011-04" db="EMBL/GenBank/DDBJ databases">
        <title>Complete sequence of chromosome of Haliscomenobacter hydrossis DSM 1100.</title>
        <authorList>
            <consortium name="US DOE Joint Genome Institute (JGI-PGF)"/>
            <person name="Lucas S."/>
            <person name="Han J."/>
            <person name="Lapidus A."/>
            <person name="Bruce D."/>
            <person name="Goodwin L."/>
            <person name="Pitluck S."/>
            <person name="Peters L."/>
            <person name="Kyrpides N."/>
            <person name="Mavromatis K."/>
            <person name="Ivanova N."/>
            <person name="Ovchinnikova G."/>
            <person name="Pagani I."/>
            <person name="Daligault H."/>
            <person name="Detter J.C."/>
            <person name="Han C."/>
            <person name="Land M."/>
            <person name="Hauser L."/>
            <person name="Markowitz V."/>
            <person name="Cheng J.-F."/>
            <person name="Hugenholtz P."/>
            <person name="Woyke T."/>
            <person name="Wu D."/>
            <person name="Verbarg S."/>
            <person name="Frueling A."/>
            <person name="Brambilla E."/>
            <person name="Klenk H.-P."/>
            <person name="Eisen J.A."/>
        </authorList>
    </citation>
    <scope>NUCLEOTIDE SEQUENCE</scope>
    <source>
        <strain>DSM 1100</strain>
    </source>
</reference>
<dbReference type="STRING" id="760192.Halhy_2007"/>
<accession>F4KPD8</accession>
<dbReference type="EMBL" id="CP002691">
    <property type="protein sequence ID" value="AEE49892.1"/>
    <property type="molecule type" value="Genomic_DNA"/>
</dbReference>
<dbReference type="Gene3D" id="1.10.30.50">
    <property type="match status" value="1"/>
</dbReference>
<dbReference type="InterPro" id="IPR003615">
    <property type="entry name" value="HNH_nuc"/>
</dbReference>
<feature type="domain" description="HNH nuclease" evidence="1">
    <location>
        <begin position="9"/>
        <end position="64"/>
    </location>
</feature>
<evidence type="ECO:0000259" key="1">
    <source>
        <dbReference type="SMART" id="SM00507"/>
    </source>
</evidence>